<dbReference type="InterPro" id="IPR030048">
    <property type="entry name" value="SurE"/>
</dbReference>
<dbReference type="GO" id="GO:0008253">
    <property type="term" value="F:5'-nucleotidase activity"/>
    <property type="evidence" value="ECO:0007669"/>
    <property type="project" value="UniProtKB-UniRule"/>
</dbReference>
<evidence type="ECO:0000256" key="5">
    <source>
        <dbReference type="ARBA" id="ARBA00022741"/>
    </source>
</evidence>
<dbReference type="NCBIfam" id="TIGR00087">
    <property type="entry name" value="surE"/>
    <property type="match status" value="1"/>
</dbReference>
<comment type="cofactor">
    <cofactor evidence="7">
        <name>a divalent metal cation</name>
        <dbReference type="ChEBI" id="CHEBI:60240"/>
    </cofactor>
    <text evidence="7">Binds 1 divalent metal cation per subunit.</text>
</comment>
<comment type="function">
    <text evidence="7">Nucleotidase that shows phosphatase activity on nucleoside 5'-monophosphates.</text>
</comment>
<organism evidence="9 10">
    <name type="scientific">Chitinasiproducens palmae</name>
    <dbReference type="NCBI Taxonomy" id="1770053"/>
    <lineage>
        <taxon>Bacteria</taxon>
        <taxon>Pseudomonadati</taxon>
        <taxon>Pseudomonadota</taxon>
        <taxon>Betaproteobacteria</taxon>
        <taxon>Burkholderiales</taxon>
        <taxon>Burkholderiaceae</taxon>
        <taxon>Chitinasiproducens</taxon>
    </lineage>
</organism>
<dbReference type="PANTHER" id="PTHR30457:SF12">
    <property type="entry name" value="5'_3'-NUCLEOTIDASE SURE"/>
    <property type="match status" value="1"/>
</dbReference>
<dbReference type="Gene3D" id="3.40.1210.10">
    <property type="entry name" value="Survival protein SurE-like phosphatase/nucleotidase"/>
    <property type="match status" value="1"/>
</dbReference>
<accession>A0A1H2PTT6</accession>
<feature type="binding site" evidence="7">
    <location>
        <position position="111"/>
    </location>
    <ligand>
        <name>a divalent metal cation</name>
        <dbReference type="ChEBI" id="CHEBI:60240"/>
    </ligand>
</feature>
<dbReference type="EMBL" id="FNLO01000012">
    <property type="protein sequence ID" value="SDV50538.1"/>
    <property type="molecule type" value="Genomic_DNA"/>
</dbReference>
<evidence type="ECO:0000313" key="10">
    <source>
        <dbReference type="Proteomes" id="UP000243719"/>
    </source>
</evidence>
<evidence type="ECO:0000313" key="9">
    <source>
        <dbReference type="EMBL" id="SDV50538.1"/>
    </source>
</evidence>
<evidence type="ECO:0000259" key="8">
    <source>
        <dbReference type="Pfam" id="PF01975"/>
    </source>
</evidence>
<dbReference type="HAMAP" id="MF_00060">
    <property type="entry name" value="SurE"/>
    <property type="match status" value="1"/>
</dbReference>
<name>A0A1H2PTT6_9BURK</name>
<dbReference type="AlphaFoldDB" id="A0A1H2PTT6"/>
<keyword evidence="3 7" id="KW-0963">Cytoplasm</keyword>
<dbReference type="GO" id="GO:0008254">
    <property type="term" value="F:3'-nucleotidase activity"/>
    <property type="evidence" value="ECO:0007669"/>
    <property type="project" value="TreeGrafter"/>
</dbReference>
<dbReference type="InterPro" id="IPR002828">
    <property type="entry name" value="SurE-like_Pase/nucleotidase"/>
</dbReference>
<dbReference type="GO" id="GO:0000166">
    <property type="term" value="F:nucleotide binding"/>
    <property type="evidence" value="ECO:0007669"/>
    <property type="project" value="UniProtKB-KW"/>
</dbReference>
<dbReference type="EC" id="3.1.3.5" evidence="7"/>
<evidence type="ECO:0000256" key="7">
    <source>
        <dbReference type="HAMAP-Rule" id="MF_00060"/>
    </source>
</evidence>
<protein>
    <recommendedName>
        <fullName evidence="7">5'-nucleotidase SurE</fullName>
        <ecNumber evidence="7">3.1.3.5</ecNumber>
    </recommendedName>
    <alternativeName>
        <fullName evidence="7">Nucleoside 5'-monophosphate phosphohydrolase</fullName>
    </alternativeName>
</protein>
<comment type="subcellular location">
    <subcellularLocation>
        <location evidence="7">Cytoplasm</location>
    </subcellularLocation>
</comment>
<feature type="binding site" evidence="7">
    <location>
        <position position="58"/>
    </location>
    <ligand>
        <name>a divalent metal cation</name>
        <dbReference type="ChEBI" id="CHEBI:60240"/>
    </ligand>
</feature>
<dbReference type="SUPFAM" id="SSF64167">
    <property type="entry name" value="SurE-like"/>
    <property type="match status" value="1"/>
</dbReference>
<gene>
    <name evidence="7" type="primary">surE</name>
    <name evidence="9" type="ORF">SAMN05216551_11267</name>
</gene>
<evidence type="ECO:0000256" key="2">
    <source>
        <dbReference type="ARBA" id="ARBA00011062"/>
    </source>
</evidence>
<evidence type="ECO:0000256" key="3">
    <source>
        <dbReference type="ARBA" id="ARBA00022490"/>
    </source>
</evidence>
<keyword evidence="10" id="KW-1185">Reference proteome</keyword>
<dbReference type="STRING" id="1770053.SAMN05216551_11267"/>
<dbReference type="PANTHER" id="PTHR30457">
    <property type="entry name" value="5'-NUCLEOTIDASE SURE"/>
    <property type="match status" value="1"/>
</dbReference>
<keyword evidence="5 7" id="KW-0547">Nucleotide-binding</keyword>
<feature type="binding site" evidence="7">
    <location>
        <position position="27"/>
    </location>
    <ligand>
        <name>a divalent metal cation</name>
        <dbReference type="ChEBI" id="CHEBI:60240"/>
    </ligand>
</feature>
<dbReference type="GO" id="GO:0046872">
    <property type="term" value="F:metal ion binding"/>
    <property type="evidence" value="ECO:0007669"/>
    <property type="project" value="UniProtKB-UniRule"/>
</dbReference>
<dbReference type="InterPro" id="IPR036523">
    <property type="entry name" value="SurE-like_sf"/>
</dbReference>
<feature type="binding site" evidence="7">
    <location>
        <position position="26"/>
    </location>
    <ligand>
        <name>a divalent metal cation</name>
        <dbReference type="ChEBI" id="CHEBI:60240"/>
    </ligand>
</feature>
<dbReference type="OrthoDB" id="9780815at2"/>
<proteinExistence type="inferred from homology"/>
<dbReference type="GO" id="GO:0005737">
    <property type="term" value="C:cytoplasm"/>
    <property type="evidence" value="ECO:0007669"/>
    <property type="project" value="UniProtKB-SubCell"/>
</dbReference>
<evidence type="ECO:0000256" key="4">
    <source>
        <dbReference type="ARBA" id="ARBA00022723"/>
    </source>
</evidence>
<dbReference type="NCBIfam" id="NF001490">
    <property type="entry name" value="PRK00346.1-4"/>
    <property type="match status" value="1"/>
</dbReference>
<reference evidence="10" key="1">
    <citation type="submission" date="2016-09" db="EMBL/GenBank/DDBJ databases">
        <authorList>
            <person name="Varghese N."/>
            <person name="Submissions S."/>
        </authorList>
    </citation>
    <scope>NUCLEOTIDE SEQUENCE [LARGE SCALE GENOMIC DNA]</scope>
    <source>
        <strain evidence="10">JS23</strain>
    </source>
</reference>
<feature type="domain" description="Survival protein SurE-like phosphatase/nucleotidase" evidence="8">
    <location>
        <begin position="21"/>
        <end position="202"/>
    </location>
</feature>
<keyword evidence="6 7" id="KW-0378">Hydrolase</keyword>
<comment type="similarity">
    <text evidence="2 7">Belongs to the SurE nucleotidase family.</text>
</comment>
<evidence type="ECO:0000256" key="6">
    <source>
        <dbReference type="ARBA" id="ARBA00022801"/>
    </source>
</evidence>
<comment type="catalytic activity">
    <reaction evidence="1 7">
        <text>a ribonucleoside 5'-phosphate + H2O = a ribonucleoside + phosphate</text>
        <dbReference type="Rhea" id="RHEA:12484"/>
        <dbReference type="ChEBI" id="CHEBI:15377"/>
        <dbReference type="ChEBI" id="CHEBI:18254"/>
        <dbReference type="ChEBI" id="CHEBI:43474"/>
        <dbReference type="ChEBI" id="CHEBI:58043"/>
        <dbReference type="EC" id="3.1.3.5"/>
    </reaction>
</comment>
<dbReference type="GO" id="GO:0004309">
    <property type="term" value="F:exopolyphosphatase activity"/>
    <property type="evidence" value="ECO:0007669"/>
    <property type="project" value="TreeGrafter"/>
</dbReference>
<dbReference type="Pfam" id="PF01975">
    <property type="entry name" value="SurE"/>
    <property type="match status" value="1"/>
</dbReference>
<dbReference type="Proteomes" id="UP000243719">
    <property type="component" value="Unassembled WGS sequence"/>
</dbReference>
<keyword evidence="4 7" id="KW-0479">Metal-binding</keyword>
<sequence length="277" mass="29390">MGGYLQRGTDVPDRAPLLDRVLLTNDDGIDAPGLAVLSEIAHEIAREVWIVAPDHDQSGTSHSLSLHAPLRMTRHGERRFSVSGTPGDSVVMGVRHLMDGVLPDLVLSGVNRGGNLGIETVFSGTVGAAMTAMLLGLPAIAMSQTFRDRNAVPWDVARRHGADVVARLWRSPWRERGGSIINVNFPSVPVDAVGPLTLTRQGPGLLHDIGARLHTDPRGMPYAWLELARGPRPNPDDSETAVVGRGAISATPLQFERTDPAAYAALAEALGGPSPAA</sequence>
<evidence type="ECO:0000256" key="1">
    <source>
        <dbReference type="ARBA" id="ARBA00000815"/>
    </source>
</evidence>